<proteinExistence type="predicted"/>
<dbReference type="SUPFAM" id="SSF53474">
    <property type="entry name" value="alpha/beta-Hydrolases"/>
    <property type="match status" value="1"/>
</dbReference>
<dbReference type="Gene3D" id="3.40.50.1820">
    <property type="entry name" value="alpha/beta hydrolase"/>
    <property type="match status" value="1"/>
</dbReference>
<accession>A0A232LNU1</accession>
<dbReference type="InterPro" id="IPR029058">
    <property type="entry name" value="AB_hydrolase_fold"/>
</dbReference>
<organism evidence="1 2">
    <name type="scientific">Elaphomyces granulatus</name>
    <dbReference type="NCBI Taxonomy" id="519963"/>
    <lineage>
        <taxon>Eukaryota</taxon>
        <taxon>Fungi</taxon>
        <taxon>Dikarya</taxon>
        <taxon>Ascomycota</taxon>
        <taxon>Pezizomycotina</taxon>
        <taxon>Eurotiomycetes</taxon>
        <taxon>Eurotiomycetidae</taxon>
        <taxon>Eurotiales</taxon>
        <taxon>Elaphomycetaceae</taxon>
        <taxon>Elaphomyces</taxon>
    </lineage>
</organism>
<name>A0A232LNU1_9EURO</name>
<evidence type="ECO:0000313" key="1">
    <source>
        <dbReference type="EMBL" id="OXV05830.1"/>
    </source>
</evidence>
<evidence type="ECO:0008006" key="3">
    <source>
        <dbReference type="Google" id="ProtNLM"/>
    </source>
</evidence>
<evidence type="ECO:0000313" key="2">
    <source>
        <dbReference type="Proteomes" id="UP000243515"/>
    </source>
</evidence>
<dbReference type="OrthoDB" id="5592486at2759"/>
<reference evidence="1 2" key="1">
    <citation type="journal article" date="2015" name="Environ. Microbiol.">
        <title>Metagenome sequence of Elaphomyces granulatus from sporocarp tissue reveals Ascomycota ectomycorrhizal fingerprints of genome expansion and a Proteobacteria-rich microbiome.</title>
        <authorList>
            <person name="Quandt C.A."/>
            <person name="Kohler A."/>
            <person name="Hesse C.N."/>
            <person name="Sharpton T.J."/>
            <person name="Martin F."/>
            <person name="Spatafora J.W."/>
        </authorList>
    </citation>
    <scope>NUCLEOTIDE SEQUENCE [LARGE SCALE GENOMIC DNA]</scope>
    <source>
        <strain evidence="1 2">OSC145934</strain>
    </source>
</reference>
<keyword evidence="2" id="KW-1185">Reference proteome</keyword>
<sequence>MLCAVHTPSNYLQYWWRHNRSFHSRQPCYGRQQAGGTPDPRLGDLGKLLEDEYALIQDHYETPKYTVVLAHGLLGFDEIRLAGSLGPAIQYWHGIKEALSMKGAKIITATVPPYGSIEERALELAKDICIADVAPRGLDSRYMISKLKPKEFNVRSLTTIATPHRGSTVADYFVERANHNVGLISRISPSLRQSHINLGAFGQLTRKYLQERFNPEVPDVEHVRYFSYGAMIQPSVFSIFRGFHRLLEEQEGPNDGLVSVSSSKWGGDVGYKGTLVGVSHLDLINWTNRLEWLIGELVGNKRKWDALLNVVLCLIIPANVCLAVDLMPLHFIWTLQICLQKKVYKGYNRGSTPRFGSTGNYLTAIRCYGPV</sequence>
<protein>
    <recommendedName>
        <fullName evidence="3">DUF676 domain-containing protein</fullName>
    </recommendedName>
</protein>
<dbReference type="EMBL" id="NPHW01006405">
    <property type="protein sequence ID" value="OXV05830.1"/>
    <property type="molecule type" value="Genomic_DNA"/>
</dbReference>
<dbReference type="Proteomes" id="UP000243515">
    <property type="component" value="Unassembled WGS sequence"/>
</dbReference>
<comment type="caution">
    <text evidence="1">The sequence shown here is derived from an EMBL/GenBank/DDBJ whole genome shotgun (WGS) entry which is preliminary data.</text>
</comment>
<dbReference type="AlphaFoldDB" id="A0A232LNU1"/>
<gene>
    <name evidence="1" type="ORF">Egran_06402</name>
</gene>